<dbReference type="OrthoDB" id="5289726at2"/>
<protein>
    <submittedName>
        <fullName evidence="4">Dimethylhistidine N-methyltransferase</fullName>
    </submittedName>
</protein>
<evidence type="ECO:0000256" key="1">
    <source>
        <dbReference type="ARBA" id="ARBA00022603"/>
    </source>
</evidence>
<dbReference type="GO" id="GO:0008168">
    <property type="term" value="F:methyltransferase activity"/>
    <property type="evidence" value="ECO:0007669"/>
    <property type="project" value="UniProtKB-KW"/>
</dbReference>
<keyword evidence="5" id="KW-1185">Reference proteome</keyword>
<dbReference type="PANTHER" id="PTHR43397">
    <property type="entry name" value="ERGOTHIONEINE BIOSYNTHESIS PROTEIN 1"/>
    <property type="match status" value="1"/>
</dbReference>
<evidence type="ECO:0000259" key="3">
    <source>
        <dbReference type="Pfam" id="PF10017"/>
    </source>
</evidence>
<accession>A0A1T4TA42</accession>
<dbReference type="Proteomes" id="UP000190092">
    <property type="component" value="Unassembled WGS sequence"/>
</dbReference>
<keyword evidence="2 4" id="KW-0808">Transferase</keyword>
<dbReference type="SUPFAM" id="SSF53335">
    <property type="entry name" value="S-adenosyl-L-methionine-dependent methyltransferases"/>
    <property type="match status" value="1"/>
</dbReference>
<evidence type="ECO:0000313" key="5">
    <source>
        <dbReference type="Proteomes" id="UP000190092"/>
    </source>
</evidence>
<dbReference type="InterPro" id="IPR017804">
    <property type="entry name" value="MeTrfase_EgtD-like"/>
</dbReference>
<gene>
    <name evidence="4" type="ORF">SAMN02745126_05886</name>
</gene>
<dbReference type="Gene3D" id="3.40.50.150">
    <property type="entry name" value="Vaccinia Virus protein VP39"/>
    <property type="match status" value="1"/>
</dbReference>
<dbReference type="EMBL" id="FUWJ01000014">
    <property type="protein sequence ID" value="SKA37109.1"/>
    <property type="molecule type" value="Genomic_DNA"/>
</dbReference>
<dbReference type="RefSeq" id="WP_085937621.1">
    <property type="nucleotide sequence ID" value="NZ_FUWJ01000014.1"/>
</dbReference>
<dbReference type="InterPro" id="IPR035094">
    <property type="entry name" value="EgtD"/>
</dbReference>
<sequence>MKGIVLERDRAQAADREEFRRAVLNGLSRRPRAIPAKFLYDARGSALFDKICDLPEYYLTRTETEILRAHADDIATLAGKNCGLVEFGSGSSVKSRLLLDAMDLAFYAPIDISREHLDRSVGRLKKDYPSLAVVAISADYMALEALPDVPLASRRVGFFPGSSIGNLRPEEAVLFFRKARELLGKDGALVLGADLKKDPARLHAAYNDSAGVTAAFSLNLLRRMNRELQGSFDLKAFAHEAFYNAEQGRIEIYLRSLRDQLVTVAGRTFPFLEGERIHTEYSYKYDEAGLAALAQQGGFKVAHSWTDPDRLFAVTYLTVT</sequence>
<dbReference type="InterPro" id="IPR019257">
    <property type="entry name" value="MeTrfase_dom"/>
</dbReference>
<feature type="domain" description="Histidine-specific methyltransferase SAM-dependent" evidence="3">
    <location>
        <begin position="19"/>
        <end position="317"/>
    </location>
</feature>
<dbReference type="Pfam" id="PF10017">
    <property type="entry name" value="Methyltransf_33"/>
    <property type="match status" value="1"/>
</dbReference>
<reference evidence="5" key="1">
    <citation type="submission" date="2017-02" db="EMBL/GenBank/DDBJ databases">
        <authorList>
            <person name="Varghese N."/>
            <person name="Submissions S."/>
        </authorList>
    </citation>
    <scope>NUCLEOTIDE SEQUENCE [LARGE SCALE GENOMIC DNA]</scope>
    <source>
        <strain evidence="5">ATCC 27094</strain>
    </source>
</reference>
<dbReference type="InterPro" id="IPR029063">
    <property type="entry name" value="SAM-dependent_MTases_sf"/>
</dbReference>
<dbReference type="STRING" id="225324.SAMN02745126_05886"/>
<dbReference type="PIRSF" id="PIRSF018005">
    <property type="entry name" value="UCP018005"/>
    <property type="match status" value="1"/>
</dbReference>
<evidence type="ECO:0000256" key="2">
    <source>
        <dbReference type="ARBA" id="ARBA00022679"/>
    </source>
</evidence>
<dbReference type="PANTHER" id="PTHR43397:SF1">
    <property type="entry name" value="ERGOTHIONEINE BIOSYNTHESIS PROTEIN 1"/>
    <property type="match status" value="1"/>
</dbReference>
<dbReference type="NCBIfam" id="TIGR03438">
    <property type="entry name" value="egtD_ergothio"/>
    <property type="match status" value="1"/>
</dbReference>
<dbReference type="GO" id="GO:0032259">
    <property type="term" value="P:methylation"/>
    <property type="evidence" value="ECO:0007669"/>
    <property type="project" value="UniProtKB-KW"/>
</dbReference>
<organism evidence="4 5">
    <name type="scientific">Enhydrobacter aerosaccus</name>
    <dbReference type="NCBI Taxonomy" id="225324"/>
    <lineage>
        <taxon>Bacteria</taxon>
        <taxon>Pseudomonadati</taxon>
        <taxon>Pseudomonadota</taxon>
        <taxon>Alphaproteobacteria</taxon>
        <taxon>Hyphomicrobiales</taxon>
        <taxon>Enhydrobacter</taxon>
    </lineage>
</organism>
<dbReference type="AlphaFoldDB" id="A0A1T4TA42"/>
<name>A0A1T4TA42_9HYPH</name>
<proteinExistence type="predicted"/>
<evidence type="ECO:0000313" key="4">
    <source>
        <dbReference type="EMBL" id="SKA37109.1"/>
    </source>
</evidence>
<keyword evidence="1 4" id="KW-0489">Methyltransferase</keyword>
<dbReference type="InterPro" id="IPR051128">
    <property type="entry name" value="EgtD_Methyltrsf_superfamily"/>
</dbReference>